<name>A0A8S5MM52_9CAUD</name>
<dbReference type="EMBL" id="BK014935">
    <property type="protein sequence ID" value="DAD83401.1"/>
    <property type="molecule type" value="Genomic_DNA"/>
</dbReference>
<evidence type="ECO:0000313" key="1">
    <source>
        <dbReference type="EMBL" id="DAD83401.1"/>
    </source>
</evidence>
<reference evidence="1" key="1">
    <citation type="journal article" date="2021" name="Proc. Natl. Acad. Sci. U.S.A.">
        <title>A Catalog of Tens of Thousands of Viruses from Human Metagenomes Reveals Hidden Associations with Chronic Diseases.</title>
        <authorList>
            <person name="Tisza M.J."/>
            <person name="Buck C.B."/>
        </authorList>
    </citation>
    <scope>NUCLEOTIDE SEQUENCE</scope>
    <source>
        <strain evidence="1">Ct3Pt8</strain>
    </source>
</reference>
<proteinExistence type="predicted"/>
<organism evidence="1">
    <name type="scientific">Myoviridae sp. ct3Pt8</name>
    <dbReference type="NCBI Taxonomy" id="2826608"/>
    <lineage>
        <taxon>Viruses</taxon>
        <taxon>Duplodnaviria</taxon>
        <taxon>Heunggongvirae</taxon>
        <taxon>Uroviricota</taxon>
        <taxon>Caudoviricetes</taxon>
    </lineage>
</organism>
<protein>
    <submittedName>
        <fullName evidence="1">Uncharacterized protein</fullName>
    </submittedName>
</protein>
<accession>A0A8S5MM52</accession>
<sequence>MYKVNNPQEQVLVGTPTPKTVVYKSEAHKLHQAFTVAKDKTIVQGQPVKLLEDGTIDAYKAGDTEIYLGIAMTDSLTPAYPGKEVTVAVEAFAVVYGHAAAASLKAGYVKPGEVAENRYVKYAASVDTQSSKPVATKFINITPATEADELIQVLVR</sequence>